<comment type="subcellular location">
    <subcellularLocation>
        <location evidence="1">Membrane</location>
        <topology evidence="1">Multi-pass membrane protein</topology>
    </subcellularLocation>
</comment>
<feature type="compositionally biased region" description="Low complexity" evidence="8">
    <location>
        <begin position="67"/>
        <end position="77"/>
    </location>
</feature>
<dbReference type="PRINTS" id="PR00237">
    <property type="entry name" value="GPCRRHODOPSN"/>
</dbReference>
<proteinExistence type="predicted"/>
<evidence type="ECO:0000256" key="5">
    <source>
        <dbReference type="ARBA" id="ARBA00023136"/>
    </source>
</evidence>
<evidence type="ECO:0000256" key="1">
    <source>
        <dbReference type="ARBA" id="ARBA00004141"/>
    </source>
</evidence>
<dbReference type="GO" id="GO:0008188">
    <property type="term" value="F:neuropeptide receptor activity"/>
    <property type="evidence" value="ECO:0007669"/>
    <property type="project" value="TreeGrafter"/>
</dbReference>
<evidence type="ECO:0000256" key="3">
    <source>
        <dbReference type="ARBA" id="ARBA00022989"/>
    </source>
</evidence>
<dbReference type="Gene3D" id="1.20.1070.10">
    <property type="entry name" value="Rhodopsin 7-helix transmembrane proteins"/>
    <property type="match status" value="1"/>
</dbReference>
<keyword evidence="5 9" id="KW-0472">Membrane</keyword>
<evidence type="ECO:0000256" key="6">
    <source>
        <dbReference type="ARBA" id="ARBA00023170"/>
    </source>
</evidence>
<comment type="caution">
    <text evidence="11">The sequence shown here is derived from an EMBL/GenBank/DDBJ whole genome shotgun (WGS) entry which is preliminary data.</text>
</comment>
<gene>
    <name evidence="11" type="ORF">TMI583_LOCUS47428</name>
</gene>
<evidence type="ECO:0000256" key="2">
    <source>
        <dbReference type="ARBA" id="ARBA00022692"/>
    </source>
</evidence>
<feature type="non-terminal residue" evidence="11">
    <location>
        <position position="230"/>
    </location>
</feature>
<dbReference type="PROSITE" id="PS50262">
    <property type="entry name" value="G_PROTEIN_RECEP_F1_2"/>
    <property type="match status" value="1"/>
</dbReference>
<feature type="region of interest" description="Disordered" evidence="8">
    <location>
        <begin position="53"/>
        <end position="78"/>
    </location>
</feature>
<keyword evidence="4" id="KW-0297">G-protein coupled receptor</keyword>
<dbReference type="InterPro" id="IPR000276">
    <property type="entry name" value="GPCR_Rhodpsn"/>
</dbReference>
<feature type="region of interest" description="Disordered" evidence="8">
    <location>
        <begin position="1"/>
        <end position="23"/>
    </location>
</feature>
<dbReference type="GO" id="GO:0005886">
    <property type="term" value="C:plasma membrane"/>
    <property type="evidence" value="ECO:0007669"/>
    <property type="project" value="TreeGrafter"/>
</dbReference>
<dbReference type="Proteomes" id="UP000682733">
    <property type="component" value="Unassembled WGS sequence"/>
</dbReference>
<evidence type="ECO:0000256" key="8">
    <source>
        <dbReference type="SAM" id="MobiDB-lite"/>
    </source>
</evidence>
<name>A0A8S2XC71_9BILA</name>
<dbReference type="PANTHER" id="PTHR45695">
    <property type="entry name" value="LEUCOKININ RECEPTOR-RELATED"/>
    <property type="match status" value="1"/>
</dbReference>
<dbReference type="EMBL" id="CAJOBA010091767">
    <property type="protein sequence ID" value="CAF4487575.1"/>
    <property type="molecule type" value="Genomic_DNA"/>
</dbReference>
<feature type="transmembrane region" description="Helical" evidence="9">
    <location>
        <begin position="115"/>
        <end position="133"/>
    </location>
</feature>
<reference evidence="11" key="1">
    <citation type="submission" date="2021-02" db="EMBL/GenBank/DDBJ databases">
        <authorList>
            <person name="Nowell W R."/>
        </authorList>
    </citation>
    <scope>NUCLEOTIDE SEQUENCE</scope>
</reference>
<protein>
    <recommendedName>
        <fullName evidence="10">G-protein coupled receptors family 1 profile domain-containing protein</fullName>
    </recommendedName>
</protein>
<dbReference type="SUPFAM" id="SSF81321">
    <property type="entry name" value="Family A G protein-coupled receptor-like"/>
    <property type="match status" value="1"/>
</dbReference>
<dbReference type="Pfam" id="PF00001">
    <property type="entry name" value="7tm_1"/>
    <property type="match status" value="1"/>
</dbReference>
<accession>A0A8S2XC71</accession>
<dbReference type="AlphaFoldDB" id="A0A8S2XC71"/>
<evidence type="ECO:0000313" key="12">
    <source>
        <dbReference type="Proteomes" id="UP000682733"/>
    </source>
</evidence>
<feature type="compositionally biased region" description="Polar residues" evidence="8">
    <location>
        <begin position="1"/>
        <end position="11"/>
    </location>
</feature>
<evidence type="ECO:0000259" key="10">
    <source>
        <dbReference type="PROSITE" id="PS50262"/>
    </source>
</evidence>
<dbReference type="InterPro" id="IPR017452">
    <property type="entry name" value="GPCR_Rhodpsn_7TM"/>
</dbReference>
<keyword evidence="6" id="KW-0675">Receptor</keyword>
<keyword evidence="2 9" id="KW-0812">Transmembrane</keyword>
<feature type="compositionally biased region" description="Polar residues" evidence="8">
    <location>
        <begin position="53"/>
        <end position="66"/>
    </location>
</feature>
<feature type="domain" description="G-protein coupled receptors family 1 profile" evidence="10">
    <location>
        <begin position="1"/>
        <end position="177"/>
    </location>
</feature>
<dbReference type="PANTHER" id="PTHR45695:SF26">
    <property type="entry name" value="NEUROPEPTIDE CCHAMIDE-1 RECEPTOR"/>
    <property type="match status" value="1"/>
</dbReference>
<evidence type="ECO:0000256" key="7">
    <source>
        <dbReference type="ARBA" id="ARBA00023224"/>
    </source>
</evidence>
<evidence type="ECO:0000313" key="11">
    <source>
        <dbReference type="EMBL" id="CAF4487575.1"/>
    </source>
</evidence>
<sequence>VFHPSTTTSNIKGDRRNNSNTNGKMVLYSRISRNNSNNPNDFTSIQTLGYKTTRSPTLDSEENITYSSTSSRRQLSSPTHRYGSMCAVSGGNSPRIQSLHNDFKTRKQLRARHKVAKTVLFLSIIFFICWLPKQIHDLYWYIGVIVYHSKWNYFWHINKTAALLLSYIYSCINPFALYFLSSTFRHFYKRYLFFWTNISCIYYCCGKKKGIEEESSTIGTSTTNSDRRRS</sequence>
<evidence type="ECO:0000256" key="4">
    <source>
        <dbReference type="ARBA" id="ARBA00023040"/>
    </source>
</evidence>
<evidence type="ECO:0000256" key="9">
    <source>
        <dbReference type="SAM" id="Phobius"/>
    </source>
</evidence>
<keyword evidence="7" id="KW-0807">Transducer</keyword>
<keyword evidence="3 9" id="KW-1133">Transmembrane helix</keyword>
<organism evidence="11 12">
    <name type="scientific">Didymodactylos carnosus</name>
    <dbReference type="NCBI Taxonomy" id="1234261"/>
    <lineage>
        <taxon>Eukaryota</taxon>
        <taxon>Metazoa</taxon>
        <taxon>Spiralia</taxon>
        <taxon>Gnathifera</taxon>
        <taxon>Rotifera</taxon>
        <taxon>Eurotatoria</taxon>
        <taxon>Bdelloidea</taxon>
        <taxon>Philodinida</taxon>
        <taxon>Philodinidae</taxon>
        <taxon>Didymodactylos</taxon>
    </lineage>
</organism>
<feature type="transmembrane region" description="Helical" evidence="9">
    <location>
        <begin position="153"/>
        <end position="180"/>
    </location>
</feature>
<feature type="non-terminal residue" evidence="11">
    <location>
        <position position="1"/>
    </location>
</feature>